<sequence>MKRTIKITDLAKAISLNIVYMGTRDTAEIDSSDLNRPGLQMSGFFEYFAVNRIQLFGMVEMTYLQTLDPQTRMERLDRFFSHPIPCVLIGRNLTPPDEFLECARKYDIPVLMSGLTTTKLSHKTAIYLDALLAPVISRHGGLMDVYGVGMYITGDSGVGKSETALELVKRGHRFVADDVVEIHKLSDDTLIGQSPDIIRHMMEIRGLGIIDVSVLYGMGSIRREKSIELAIHLEPGDVRDIDRLGTADNHITLLGVKIPQITLPVRPGRNLAIVMEVAAMNFRLKSIGQGGGDWLAQNIMDVISQA</sequence>
<dbReference type="Pfam" id="PF02603">
    <property type="entry name" value="Hpr_kinase_N"/>
    <property type="match status" value="1"/>
</dbReference>
<dbReference type="InterPro" id="IPR011104">
    <property type="entry name" value="Hpr_kin/Pase_C"/>
</dbReference>
<dbReference type="CDD" id="cd01918">
    <property type="entry name" value="HprK_C"/>
    <property type="match status" value="1"/>
</dbReference>
<dbReference type="HAMAP" id="MF_01249">
    <property type="entry name" value="HPr_kinase"/>
    <property type="match status" value="1"/>
</dbReference>
<comment type="subunit">
    <text evidence="14">Homohexamer.</text>
</comment>
<evidence type="ECO:0000256" key="12">
    <source>
        <dbReference type="ARBA" id="ARBA00023277"/>
    </source>
</evidence>
<feature type="binding site" evidence="14">
    <location>
        <position position="203"/>
    </location>
    <ligand>
        <name>Mg(2+)</name>
        <dbReference type="ChEBI" id="CHEBI:18420"/>
    </ligand>
</feature>
<evidence type="ECO:0000256" key="6">
    <source>
        <dbReference type="ARBA" id="ARBA00022723"/>
    </source>
</evidence>
<dbReference type="GO" id="GO:0004674">
    <property type="term" value="F:protein serine/threonine kinase activity"/>
    <property type="evidence" value="ECO:0007669"/>
    <property type="project" value="UniProtKB-KW"/>
</dbReference>
<comment type="catalytic activity">
    <reaction evidence="1 14">
        <text>[HPr protein]-L-serine + ATP = [HPr protein]-O-phospho-L-serine + ADP + H(+)</text>
        <dbReference type="Rhea" id="RHEA:46600"/>
        <dbReference type="Rhea" id="RHEA-COMP:11602"/>
        <dbReference type="Rhea" id="RHEA-COMP:11603"/>
        <dbReference type="ChEBI" id="CHEBI:15378"/>
        <dbReference type="ChEBI" id="CHEBI:29999"/>
        <dbReference type="ChEBI" id="CHEBI:30616"/>
        <dbReference type="ChEBI" id="CHEBI:83421"/>
        <dbReference type="ChEBI" id="CHEBI:456216"/>
    </reaction>
</comment>
<keyword evidence="6 14" id="KW-0479">Metal-binding</keyword>
<dbReference type="GO" id="GO:0004712">
    <property type="term" value="F:protein serine/threonine/tyrosine kinase activity"/>
    <property type="evidence" value="ECO:0007669"/>
    <property type="project" value="UniProtKB-UniRule"/>
</dbReference>
<evidence type="ECO:0000256" key="8">
    <source>
        <dbReference type="ARBA" id="ARBA00022777"/>
    </source>
</evidence>
<feature type="active site" description="Proton acceptor; for phosphorylation activity. Proton donor; for dephosphorylation activity" evidence="14">
    <location>
        <position position="178"/>
    </location>
</feature>
<dbReference type="EC" id="2.7.4.-" evidence="14"/>
<evidence type="ECO:0000256" key="3">
    <source>
        <dbReference type="ARBA" id="ARBA00006883"/>
    </source>
</evidence>
<dbReference type="Gene3D" id="3.40.50.300">
    <property type="entry name" value="P-loop containing nucleotide triphosphate hydrolases"/>
    <property type="match status" value="1"/>
</dbReference>
<evidence type="ECO:0000256" key="5">
    <source>
        <dbReference type="ARBA" id="ARBA00022679"/>
    </source>
</evidence>
<feature type="active site" evidence="14">
    <location>
        <position position="160"/>
    </location>
</feature>
<evidence type="ECO:0000259" key="16">
    <source>
        <dbReference type="Pfam" id="PF07475"/>
    </source>
</evidence>
<feature type="active site" evidence="14">
    <location>
        <position position="243"/>
    </location>
</feature>
<evidence type="ECO:0000256" key="13">
    <source>
        <dbReference type="ARBA" id="ARBA00047657"/>
    </source>
</evidence>
<evidence type="ECO:0000256" key="11">
    <source>
        <dbReference type="ARBA" id="ARBA00023268"/>
    </source>
</evidence>
<dbReference type="EC" id="2.7.11.-" evidence="14"/>
<dbReference type="GO" id="GO:0005524">
    <property type="term" value="F:ATP binding"/>
    <property type="evidence" value="ECO:0007669"/>
    <property type="project" value="UniProtKB-UniRule"/>
</dbReference>
<dbReference type="InterPro" id="IPR027417">
    <property type="entry name" value="P-loop_NTPase"/>
</dbReference>
<dbReference type="FunFam" id="3.40.50.300:FF:000174">
    <property type="entry name" value="HPr kinase/phosphorylase"/>
    <property type="match status" value="1"/>
</dbReference>
<feature type="domain" description="HPr(Ser) kinase/phosphorylase N-terminal" evidence="15">
    <location>
        <begin position="5"/>
        <end position="128"/>
    </location>
</feature>
<dbReference type="SUPFAM" id="SSF75138">
    <property type="entry name" value="HprK N-terminal domain-like"/>
    <property type="match status" value="1"/>
</dbReference>
<dbReference type="GO" id="GO:0006109">
    <property type="term" value="P:regulation of carbohydrate metabolic process"/>
    <property type="evidence" value="ECO:0007669"/>
    <property type="project" value="UniProtKB-UniRule"/>
</dbReference>
<dbReference type="Gene3D" id="3.40.1390.20">
    <property type="entry name" value="HprK N-terminal domain-like"/>
    <property type="match status" value="1"/>
</dbReference>
<protein>
    <recommendedName>
        <fullName evidence="14">HPr kinase/phosphorylase</fullName>
        <shortName evidence="14">HPrK/P</shortName>
        <ecNumber evidence="14">2.7.11.-</ecNumber>
        <ecNumber evidence="14">2.7.4.-</ecNumber>
    </recommendedName>
    <alternativeName>
        <fullName evidence="14">HPr(Ser) kinase/phosphorylase</fullName>
    </alternativeName>
</protein>
<comment type="function">
    <text evidence="14">Catalyzes the ATP- as well as the pyrophosphate-dependent phosphorylation of a specific serine residue in HPr, a phosphocarrier protein of the phosphoenolpyruvate-dependent sugar phosphotransferase system (PTS). HprK/P also catalyzes the pyrophosphate-producing, inorganic phosphate-dependent dephosphorylation (phosphorolysis) of seryl-phosphorylated HPr (P-Ser-HPr). The two antagonistic activities of HprK/P are regulated by several intracellular metabolites, which change their concentration in response to the absence or presence of rapidly metabolisable carbon sources (glucose, fructose, etc.) in the growth medium. Therefore, by controlling the phosphorylation state of HPr, HPrK/P is a sensor enzyme that plays a major role in the regulation of carbon metabolism and sugar transport: it mediates carbon catabolite repression (CCR), and regulates PTS-catalyzed carbohydrate uptake and inducer exclusion.</text>
</comment>
<proteinExistence type="inferred from homology"/>
<feature type="domain" description="HPr kinase/phosphorylase C-terminal" evidence="16">
    <location>
        <begin position="132"/>
        <end position="289"/>
    </location>
</feature>
<comment type="similarity">
    <text evidence="3 14">Belongs to the HPrK/P family.</text>
</comment>
<comment type="cofactor">
    <cofactor evidence="2 14">
        <name>Mg(2+)</name>
        <dbReference type="ChEBI" id="CHEBI:18420"/>
    </cofactor>
</comment>
<evidence type="ECO:0000259" key="15">
    <source>
        <dbReference type="Pfam" id="PF02603"/>
    </source>
</evidence>
<dbReference type="InterPro" id="IPR011126">
    <property type="entry name" value="Hpr_kin/Pase_Hpr_N"/>
</dbReference>
<dbReference type="PANTHER" id="PTHR30305">
    <property type="entry name" value="PROTEIN YJDM-RELATED"/>
    <property type="match status" value="1"/>
</dbReference>
<evidence type="ECO:0000313" key="17">
    <source>
        <dbReference type="EMBL" id="XCC61963.1"/>
    </source>
</evidence>
<dbReference type="EMBL" id="CP117826">
    <property type="protein sequence ID" value="XCC61963.1"/>
    <property type="molecule type" value="Genomic_DNA"/>
</dbReference>
<comment type="catalytic activity">
    <reaction evidence="13 14">
        <text>[HPr protein]-O-phospho-L-serine + phosphate + H(+) = [HPr protein]-L-serine + diphosphate</text>
        <dbReference type="Rhea" id="RHEA:46604"/>
        <dbReference type="Rhea" id="RHEA-COMP:11602"/>
        <dbReference type="Rhea" id="RHEA-COMP:11603"/>
        <dbReference type="ChEBI" id="CHEBI:15378"/>
        <dbReference type="ChEBI" id="CHEBI:29999"/>
        <dbReference type="ChEBI" id="CHEBI:33019"/>
        <dbReference type="ChEBI" id="CHEBI:43474"/>
        <dbReference type="ChEBI" id="CHEBI:83421"/>
    </reaction>
</comment>
<dbReference type="SUPFAM" id="SSF53795">
    <property type="entry name" value="PEP carboxykinase-like"/>
    <property type="match status" value="1"/>
</dbReference>
<keyword evidence="5 14" id="KW-0808">Transferase</keyword>
<dbReference type="AlphaFoldDB" id="A0AAU8A7D0"/>
<evidence type="ECO:0000256" key="10">
    <source>
        <dbReference type="ARBA" id="ARBA00022842"/>
    </source>
</evidence>
<feature type="region of interest" description="Important for the catalytic mechanism of both phosphorylation and dephosphorylation" evidence="14">
    <location>
        <begin position="202"/>
        <end position="211"/>
    </location>
</feature>
<name>A0AAU8A7D0_9FIRM</name>
<keyword evidence="12 14" id="KW-0119">Carbohydrate metabolism</keyword>
<evidence type="ECO:0000256" key="4">
    <source>
        <dbReference type="ARBA" id="ARBA00022527"/>
    </source>
</evidence>
<reference evidence="17" key="1">
    <citation type="submission" date="2023-02" db="EMBL/GenBank/DDBJ databases">
        <title>Gut commensal Christensenella minuta modulates host metabolism via a new class of secondary bile acids.</title>
        <authorList>
            <person name="Liu C."/>
        </authorList>
    </citation>
    <scope>NUCLEOTIDE SEQUENCE</scope>
    <source>
        <strain evidence="17">CA70</strain>
    </source>
</reference>
<dbReference type="GO" id="GO:0000155">
    <property type="term" value="F:phosphorelay sensor kinase activity"/>
    <property type="evidence" value="ECO:0007669"/>
    <property type="project" value="InterPro"/>
</dbReference>
<dbReference type="NCBIfam" id="TIGR00679">
    <property type="entry name" value="hpr-ser"/>
    <property type="match status" value="1"/>
</dbReference>
<feature type="binding site" evidence="14">
    <location>
        <begin position="154"/>
        <end position="161"/>
    </location>
    <ligand>
        <name>ATP</name>
        <dbReference type="ChEBI" id="CHEBI:30616"/>
    </ligand>
</feature>
<keyword evidence="7 14" id="KW-0547">Nucleotide-binding</keyword>
<keyword evidence="11 14" id="KW-0511">Multifunctional enzyme</keyword>
<evidence type="ECO:0000256" key="2">
    <source>
        <dbReference type="ARBA" id="ARBA00001946"/>
    </source>
</evidence>
<dbReference type="InterPro" id="IPR003755">
    <property type="entry name" value="HPr(Ser)_kin/Pase"/>
</dbReference>
<evidence type="ECO:0000256" key="1">
    <source>
        <dbReference type="ARBA" id="ARBA00001120"/>
    </source>
</evidence>
<organism evidence="17">
    <name type="scientific">Christensenella massiliensis</name>
    <dbReference type="NCBI Taxonomy" id="1805714"/>
    <lineage>
        <taxon>Bacteria</taxon>
        <taxon>Bacillati</taxon>
        <taxon>Bacillota</taxon>
        <taxon>Clostridia</taxon>
        <taxon>Christensenellales</taxon>
        <taxon>Christensenellaceae</taxon>
        <taxon>Christensenella</taxon>
    </lineage>
</organism>
<feature type="binding site" evidence="14">
    <location>
        <position position="161"/>
    </location>
    <ligand>
        <name>Mg(2+)</name>
        <dbReference type="ChEBI" id="CHEBI:18420"/>
    </ligand>
</feature>
<dbReference type="RefSeq" id="WP_079545902.1">
    <property type="nucleotide sequence ID" value="NZ_CP117826.1"/>
</dbReference>
<comment type="domain">
    <text evidence="14">The Walker A ATP-binding motif also binds Pi and PPi.</text>
</comment>
<evidence type="ECO:0000256" key="14">
    <source>
        <dbReference type="HAMAP-Rule" id="MF_01249"/>
    </source>
</evidence>
<comment type="miscellaneous">
    <text evidence="14">Both phosphorylation and phosphorolysis are carried out by the same active site and suggest a common mechanism for both reactions.</text>
</comment>
<evidence type="ECO:0000256" key="9">
    <source>
        <dbReference type="ARBA" id="ARBA00022840"/>
    </source>
</evidence>
<keyword evidence="4 14" id="KW-0723">Serine/threonine-protein kinase</keyword>
<evidence type="ECO:0000256" key="7">
    <source>
        <dbReference type="ARBA" id="ARBA00022741"/>
    </source>
</evidence>
<dbReference type="InterPro" id="IPR028979">
    <property type="entry name" value="Ser_kin/Pase_Hpr-like_N_sf"/>
</dbReference>
<gene>
    <name evidence="14 17" type="primary">hprK</name>
    <name evidence="17" type="ORF">PUP29_10590</name>
</gene>
<keyword evidence="10 14" id="KW-0460">Magnesium</keyword>
<accession>A0AAU8A7D0</accession>
<dbReference type="GO" id="GO:0000287">
    <property type="term" value="F:magnesium ion binding"/>
    <property type="evidence" value="ECO:0007669"/>
    <property type="project" value="UniProtKB-UniRule"/>
</dbReference>
<dbReference type="PANTHER" id="PTHR30305:SF1">
    <property type="entry name" value="HPR KINASE_PHOSPHORYLASE"/>
    <property type="match status" value="1"/>
</dbReference>
<keyword evidence="8 14" id="KW-0418">Kinase</keyword>
<feature type="active site" evidence="14">
    <location>
        <position position="139"/>
    </location>
</feature>
<keyword evidence="9 14" id="KW-0067">ATP-binding</keyword>
<feature type="region of interest" description="Important for the catalytic mechanism of dephosphorylation" evidence="14">
    <location>
        <begin position="264"/>
        <end position="269"/>
    </location>
</feature>
<dbReference type="Pfam" id="PF07475">
    <property type="entry name" value="Hpr_kinase_C"/>
    <property type="match status" value="1"/>
</dbReference>